<evidence type="ECO:0000256" key="1">
    <source>
        <dbReference type="ARBA" id="ARBA00022679"/>
    </source>
</evidence>
<dbReference type="RefSeq" id="WP_122142432.1">
    <property type="nucleotide sequence ID" value="NZ_JACLQC010000052.1"/>
</dbReference>
<name>A0A412YCK1_BACFG</name>
<dbReference type="InterPro" id="IPR007577">
    <property type="entry name" value="GlycoTrfase_DXD_sugar-bd_CS"/>
</dbReference>
<comment type="caution">
    <text evidence="2">The sequence shown here is derived from an EMBL/GenBank/DDBJ whole genome shotgun (WGS) entry which is preliminary data.</text>
</comment>
<dbReference type="GO" id="GO:0051999">
    <property type="term" value="P:mannosyl-inositol phosphorylceramide biosynthetic process"/>
    <property type="evidence" value="ECO:0007669"/>
    <property type="project" value="TreeGrafter"/>
</dbReference>
<organism evidence="2 3">
    <name type="scientific">Bacteroides fragilis</name>
    <dbReference type="NCBI Taxonomy" id="817"/>
    <lineage>
        <taxon>Bacteria</taxon>
        <taxon>Pseudomonadati</taxon>
        <taxon>Bacteroidota</taxon>
        <taxon>Bacteroidia</taxon>
        <taxon>Bacteroidales</taxon>
        <taxon>Bacteroidaceae</taxon>
        <taxon>Bacteroides</taxon>
    </lineage>
</organism>
<dbReference type="SUPFAM" id="SSF53448">
    <property type="entry name" value="Nucleotide-diphospho-sugar transferases"/>
    <property type="match status" value="1"/>
</dbReference>
<evidence type="ECO:0000313" key="2">
    <source>
        <dbReference type="EMBL" id="RGV55101.1"/>
    </source>
</evidence>
<dbReference type="PANTHER" id="PTHR32385:SF15">
    <property type="entry name" value="INOSITOL PHOSPHOCERAMIDE MANNOSYLTRANSFERASE 1"/>
    <property type="match status" value="1"/>
</dbReference>
<sequence length="239" mass="27838">MIPKTIHYCWFGGKPLPPLAIKCLESWNKYLPDYEIIEWNESNFPVNSIPYTKEAADKGKWAFVSDYARFYILYHNGGIYLDTDVEILKSLNPFLKHHSFSGFESKDRVAPGLILGAKKGCSLMKKLMNSYHERHFINQNGLLNEKTVVSYMTEELVSEGLVLNGELQNIHDFIVYPIDFFSPKSLETGKLKITSNTYSIHHYAGSWMSNTSRLKRYVYLLIAKVPFVYKMYNKIYRKY</sequence>
<dbReference type="Gene3D" id="3.90.550.20">
    <property type="match status" value="1"/>
</dbReference>
<accession>A0A412YCK1</accession>
<dbReference type="InterPro" id="IPR029044">
    <property type="entry name" value="Nucleotide-diphossugar_trans"/>
</dbReference>
<dbReference type="GO" id="GO:0000030">
    <property type="term" value="F:mannosyltransferase activity"/>
    <property type="evidence" value="ECO:0007669"/>
    <property type="project" value="TreeGrafter"/>
</dbReference>
<proteinExistence type="predicted"/>
<dbReference type="GO" id="GO:0016020">
    <property type="term" value="C:membrane"/>
    <property type="evidence" value="ECO:0007669"/>
    <property type="project" value="GOC"/>
</dbReference>
<reference evidence="2 3" key="1">
    <citation type="submission" date="2018-08" db="EMBL/GenBank/DDBJ databases">
        <title>A genome reference for cultivated species of the human gut microbiota.</title>
        <authorList>
            <person name="Zou Y."/>
            <person name="Xue W."/>
            <person name="Luo G."/>
        </authorList>
    </citation>
    <scope>NUCLEOTIDE SEQUENCE [LARGE SCALE GENOMIC DNA]</scope>
    <source>
        <strain evidence="2 3">AF14-26</strain>
    </source>
</reference>
<keyword evidence="1 2" id="KW-0808">Transferase</keyword>
<evidence type="ECO:0000313" key="3">
    <source>
        <dbReference type="Proteomes" id="UP000286270"/>
    </source>
</evidence>
<dbReference type="Proteomes" id="UP000286270">
    <property type="component" value="Unassembled WGS sequence"/>
</dbReference>
<dbReference type="InterPro" id="IPR051706">
    <property type="entry name" value="Glycosyltransferase_domain"/>
</dbReference>
<dbReference type="AlphaFoldDB" id="A0A412YCK1"/>
<gene>
    <name evidence="2" type="ORF">DWW08_09545</name>
</gene>
<dbReference type="PANTHER" id="PTHR32385">
    <property type="entry name" value="MANNOSYL PHOSPHORYLINOSITOL CERAMIDE SYNTHASE"/>
    <property type="match status" value="1"/>
</dbReference>
<dbReference type="EMBL" id="QRZH01000006">
    <property type="protein sequence ID" value="RGV55101.1"/>
    <property type="molecule type" value="Genomic_DNA"/>
</dbReference>
<dbReference type="Pfam" id="PF04488">
    <property type="entry name" value="Gly_transf_sug"/>
    <property type="match status" value="1"/>
</dbReference>
<protein>
    <submittedName>
        <fullName evidence="2">Glycosyl transferase</fullName>
    </submittedName>
</protein>